<protein>
    <submittedName>
        <fullName evidence="1">Uncharacterized protein</fullName>
    </submittedName>
</protein>
<reference evidence="1" key="1">
    <citation type="submission" date="2019-11" db="EMBL/GenBank/DDBJ databases">
        <authorList>
            <person name="Feng L."/>
        </authorList>
    </citation>
    <scope>NUCLEOTIDE SEQUENCE</scope>
    <source>
        <strain evidence="1">VrattiLFYP33</strain>
    </source>
</reference>
<accession>A0A6N3AU23</accession>
<name>A0A6N3AU23_9FIRM</name>
<evidence type="ECO:0000313" key="1">
    <source>
        <dbReference type="EMBL" id="VYT94067.1"/>
    </source>
</evidence>
<gene>
    <name evidence="1" type="ORF">VRLFYP33_00840</name>
</gene>
<sequence length="34" mass="3671">MSTINEGIRYGAVAVGINESLQPVLGKNKEQRTP</sequence>
<dbReference type="AlphaFoldDB" id="A0A6N3AU23"/>
<dbReference type="EMBL" id="CACRUX010000033">
    <property type="protein sequence ID" value="VYT94067.1"/>
    <property type="molecule type" value="Genomic_DNA"/>
</dbReference>
<proteinExistence type="predicted"/>
<organism evidence="1">
    <name type="scientific">Veillonella ratti</name>
    <dbReference type="NCBI Taxonomy" id="103892"/>
    <lineage>
        <taxon>Bacteria</taxon>
        <taxon>Bacillati</taxon>
        <taxon>Bacillota</taxon>
        <taxon>Negativicutes</taxon>
        <taxon>Veillonellales</taxon>
        <taxon>Veillonellaceae</taxon>
        <taxon>Veillonella</taxon>
    </lineage>
</organism>